<feature type="transmembrane region" description="Helical" evidence="1">
    <location>
        <begin position="87"/>
        <end position="106"/>
    </location>
</feature>
<reference evidence="2 3" key="1">
    <citation type="journal article" date="2018" name="Nat. Biotechnol.">
        <title>A standardized bacterial taxonomy based on genome phylogeny substantially revises the tree of life.</title>
        <authorList>
            <person name="Parks D.H."/>
            <person name="Chuvochina M."/>
            <person name="Waite D.W."/>
            <person name="Rinke C."/>
            <person name="Skarshewski A."/>
            <person name="Chaumeil P.A."/>
            <person name="Hugenholtz P."/>
        </authorList>
    </citation>
    <scope>NUCLEOTIDE SEQUENCE [LARGE SCALE GENOMIC DNA]</scope>
    <source>
        <strain evidence="2">UBA9956</strain>
    </source>
</reference>
<keyword evidence="1" id="KW-0472">Membrane</keyword>
<evidence type="ECO:0000256" key="1">
    <source>
        <dbReference type="SAM" id="Phobius"/>
    </source>
</evidence>
<sequence>MAKKIAVWLLVTFFIIRGYSVEIDIESNTSCPEKTDSLKAAETDDLTALEIISDSVNTINHQEETDSLTEAESTQPEMLRNASLNGAMYSSIIFLGSAIFFYMISSENGMPPLDYSSGGVFNEPDKFILLKCFVLPSIITAISSVIYWGYTDSHFTEKMRENFEIEEYEAQKSNYIKQAMLGYLFGILPGAVTALLLSFPIVVIVTLSEAVRQGCAPAIINLRPFINKKNLKKEKIDIW</sequence>
<feature type="transmembrane region" description="Helical" evidence="1">
    <location>
        <begin position="127"/>
        <end position="150"/>
    </location>
</feature>
<evidence type="ECO:0000313" key="2">
    <source>
        <dbReference type="EMBL" id="HAV92497.1"/>
    </source>
</evidence>
<gene>
    <name evidence="2" type="ORF">DCW38_04875</name>
</gene>
<keyword evidence="1" id="KW-0812">Transmembrane</keyword>
<proteinExistence type="predicted"/>
<keyword evidence="1" id="KW-1133">Transmembrane helix</keyword>
<dbReference type="Proteomes" id="UP000264062">
    <property type="component" value="Unassembled WGS sequence"/>
</dbReference>
<evidence type="ECO:0000313" key="3">
    <source>
        <dbReference type="Proteomes" id="UP000264062"/>
    </source>
</evidence>
<dbReference type="EMBL" id="DMZY01000142">
    <property type="protein sequence ID" value="HAV92497.1"/>
    <property type="molecule type" value="Genomic_DNA"/>
</dbReference>
<comment type="caution">
    <text evidence="2">The sequence shown here is derived from an EMBL/GenBank/DDBJ whole genome shotgun (WGS) entry which is preliminary data.</text>
</comment>
<name>A0A350HAD1_UNCW3</name>
<feature type="transmembrane region" description="Helical" evidence="1">
    <location>
        <begin position="183"/>
        <end position="207"/>
    </location>
</feature>
<dbReference type="AlphaFoldDB" id="A0A350HAD1"/>
<accession>A0A350HAD1</accession>
<organism evidence="2 3">
    <name type="scientific">candidate division WOR-3 bacterium</name>
    <dbReference type="NCBI Taxonomy" id="2052148"/>
    <lineage>
        <taxon>Bacteria</taxon>
        <taxon>Bacteria division WOR-3</taxon>
    </lineage>
</organism>
<protein>
    <submittedName>
        <fullName evidence="2">Uncharacterized protein</fullName>
    </submittedName>
</protein>